<dbReference type="InterPro" id="IPR001853">
    <property type="entry name" value="DSBA-like_thioredoxin_dom"/>
</dbReference>
<dbReference type="PANTHER" id="PTHR13887">
    <property type="entry name" value="GLUTATHIONE S-TRANSFERASE KAPPA"/>
    <property type="match status" value="1"/>
</dbReference>
<evidence type="ECO:0000313" key="2">
    <source>
        <dbReference type="EMBL" id="OWV28701.1"/>
    </source>
</evidence>
<dbReference type="OrthoDB" id="9799122at2"/>
<dbReference type="Proteomes" id="UP000197334">
    <property type="component" value="Unassembled WGS sequence"/>
</dbReference>
<comment type="caution">
    <text evidence="2">The sequence shown here is derived from an EMBL/GenBank/DDBJ whole genome shotgun (WGS) entry which is preliminary data.</text>
</comment>
<sequence length="196" mass="21898">MSQQIIVYTDYVCPFCLLAEEAIVQATEGMDVEIRWRPFELRPAPVPTLKVEDPYLPKIWQDSVYPMAKKLGVPITLPNISPQPRTDKAFEVFAMAEEQGLGHPYSMAALKAFFQQERDIGDPEVLADIAESVGLERQAVLDALAQGTYREQHQTAQRHAVEEALIQSVPTLVIDGEVIQGVPDPAALKRFLLERA</sequence>
<keyword evidence="3" id="KW-1185">Reference proteome</keyword>
<dbReference type="PROSITE" id="PS00195">
    <property type="entry name" value="GLUTAREDOXIN_1"/>
    <property type="match status" value="1"/>
</dbReference>
<dbReference type="AlphaFoldDB" id="A0A246RX35"/>
<name>A0A246RX35_9GAMM</name>
<dbReference type="InterPro" id="IPR036249">
    <property type="entry name" value="Thioredoxin-like_sf"/>
</dbReference>
<proteinExistence type="predicted"/>
<dbReference type="Gene3D" id="3.40.30.10">
    <property type="entry name" value="Glutaredoxin"/>
    <property type="match status" value="1"/>
</dbReference>
<dbReference type="EMBL" id="JPUA01000034">
    <property type="protein sequence ID" value="OWV28701.1"/>
    <property type="molecule type" value="Genomic_DNA"/>
</dbReference>
<dbReference type="RefSeq" id="WP_088700686.1">
    <property type="nucleotide sequence ID" value="NZ_JPUA01000034.1"/>
</dbReference>
<feature type="domain" description="DSBA-like thioredoxin" evidence="1">
    <location>
        <begin position="4"/>
        <end position="191"/>
    </location>
</feature>
<gene>
    <name evidence="2" type="ORF">JI62_13550</name>
</gene>
<dbReference type="GO" id="GO:0016491">
    <property type="term" value="F:oxidoreductase activity"/>
    <property type="evidence" value="ECO:0007669"/>
    <property type="project" value="InterPro"/>
</dbReference>
<dbReference type="SUPFAM" id="SSF52833">
    <property type="entry name" value="Thioredoxin-like"/>
    <property type="match status" value="1"/>
</dbReference>
<accession>A0A246RX35</accession>
<protein>
    <submittedName>
        <fullName evidence="2">Thioredoxin</fullName>
    </submittedName>
</protein>
<dbReference type="Pfam" id="PF01323">
    <property type="entry name" value="DSBA"/>
    <property type="match status" value="1"/>
</dbReference>
<dbReference type="PANTHER" id="PTHR13887:SF33">
    <property type="entry name" value="ISOMERASE"/>
    <property type="match status" value="1"/>
</dbReference>
<dbReference type="InterPro" id="IPR011767">
    <property type="entry name" value="GLR_AS"/>
</dbReference>
<evidence type="ECO:0000259" key="1">
    <source>
        <dbReference type="Pfam" id="PF01323"/>
    </source>
</evidence>
<evidence type="ECO:0000313" key="3">
    <source>
        <dbReference type="Proteomes" id="UP000197334"/>
    </source>
</evidence>
<organism evidence="2 3">
    <name type="scientific">Halomonas campaniensis</name>
    <dbReference type="NCBI Taxonomy" id="213554"/>
    <lineage>
        <taxon>Bacteria</taxon>
        <taxon>Pseudomonadati</taxon>
        <taxon>Pseudomonadota</taxon>
        <taxon>Gammaproteobacteria</taxon>
        <taxon>Oceanospirillales</taxon>
        <taxon>Halomonadaceae</taxon>
        <taxon>Halomonas</taxon>
    </lineage>
</organism>
<reference evidence="2 3" key="1">
    <citation type="submission" date="2014-08" db="EMBL/GenBank/DDBJ databases">
        <title>Draft genome sequence of a novel L-asparaginase producing marine bacterium, Halomonas campaniensis.</title>
        <authorList>
            <person name="Sundarakrishnan B."/>
            <person name="Moushumi Priya A."/>
            <person name="Raman G."/>
            <person name="Sakthivel N."/>
            <person name="Park S."/>
            <person name="Jayachandran S."/>
        </authorList>
    </citation>
    <scope>NUCLEOTIDE SEQUENCE [LARGE SCALE GENOMIC DNA]</scope>
    <source>
        <strain evidence="2 3">SK03</strain>
    </source>
</reference>